<keyword evidence="2" id="KW-1185">Reference proteome</keyword>
<dbReference type="AlphaFoldDB" id="A0A502GJ88"/>
<dbReference type="Proteomes" id="UP000317078">
    <property type="component" value="Unassembled WGS sequence"/>
</dbReference>
<accession>A0A502GJ88</accession>
<protein>
    <submittedName>
        <fullName evidence="1">Uncharacterized protein</fullName>
    </submittedName>
</protein>
<dbReference type="OrthoDB" id="10001992at2"/>
<gene>
    <name evidence="1" type="ORF">EAH89_02125</name>
</gene>
<reference evidence="1 2" key="1">
    <citation type="journal article" date="2019" name="Environ. Microbiol.">
        <title>Species interactions and distinct microbial communities in high Arctic permafrost affected cryosols are associated with the CH4 and CO2 gas fluxes.</title>
        <authorList>
            <person name="Altshuler I."/>
            <person name="Hamel J."/>
            <person name="Turney S."/>
            <person name="Magnuson E."/>
            <person name="Levesque R."/>
            <person name="Greer C."/>
            <person name="Whyte L.G."/>
        </authorList>
    </citation>
    <scope>NUCLEOTIDE SEQUENCE [LARGE SCALE GENOMIC DNA]</scope>
    <source>
        <strain evidence="1 2">S9.3B</strain>
    </source>
</reference>
<evidence type="ECO:0000313" key="2">
    <source>
        <dbReference type="Proteomes" id="UP000317078"/>
    </source>
</evidence>
<sequence>MMTTLNDGPFGLGKGRLAAVGRLALVALPLLMAAGSTPHPSGAEAMAPVPSQGRDAAMARMDPPWTWAERYYFTS</sequence>
<organism evidence="1 2">
    <name type="scientific">Muricoccus nepalensis</name>
    <dbReference type="NCBI Taxonomy" id="1854500"/>
    <lineage>
        <taxon>Bacteria</taxon>
        <taxon>Pseudomonadati</taxon>
        <taxon>Pseudomonadota</taxon>
        <taxon>Alphaproteobacteria</taxon>
        <taxon>Acetobacterales</taxon>
        <taxon>Roseomonadaceae</taxon>
        <taxon>Muricoccus</taxon>
    </lineage>
</organism>
<dbReference type="EMBL" id="RCZP01000001">
    <property type="protein sequence ID" value="TPG61370.1"/>
    <property type="molecule type" value="Genomic_DNA"/>
</dbReference>
<proteinExistence type="predicted"/>
<name>A0A502GJ88_9PROT</name>
<comment type="caution">
    <text evidence="1">The sequence shown here is derived from an EMBL/GenBank/DDBJ whole genome shotgun (WGS) entry which is preliminary data.</text>
</comment>
<dbReference type="RefSeq" id="WP_140881097.1">
    <property type="nucleotide sequence ID" value="NZ_RCZP01000001.1"/>
</dbReference>
<evidence type="ECO:0000313" key="1">
    <source>
        <dbReference type="EMBL" id="TPG61370.1"/>
    </source>
</evidence>